<feature type="coiled-coil region" evidence="9">
    <location>
        <begin position="156"/>
        <end position="183"/>
    </location>
</feature>
<dbReference type="GO" id="GO:0016301">
    <property type="term" value="F:kinase activity"/>
    <property type="evidence" value="ECO:0007669"/>
    <property type="project" value="UniProtKB-KW"/>
</dbReference>
<comment type="catalytic activity">
    <reaction evidence="1">
        <text>ATP + protein L-histidine = ADP + protein N-phospho-L-histidine.</text>
        <dbReference type="EC" id="2.7.13.3"/>
    </reaction>
</comment>
<keyword evidence="7" id="KW-0067">ATP-binding</keyword>
<comment type="caution">
    <text evidence="12">The sequence shown here is derived from an EMBL/GenBank/DDBJ whole genome shotgun (WGS) entry which is preliminary data.</text>
</comment>
<evidence type="ECO:0000256" key="2">
    <source>
        <dbReference type="ARBA" id="ARBA00012438"/>
    </source>
</evidence>
<keyword evidence="10" id="KW-1133">Transmembrane helix</keyword>
<protein>
    <recommendedName>
        <fullName evidence="2">histidine kinase</fullName>
        <ecNumber evidence="2">2.7.13.3</ecNumber>
    </recommendedName>
</protein>
<gene>
    <name evidence="12" type="ORF">HF577_07400</name>
</gene>
<dbReference type="CDD" id="cd16917">
    <property type="entry name" value="HATPase_UhpB-NarQ-NarX-like"/>
    <property type="match status" value="1"/>
</dbReference>
<feature type="domain" description="Histidine kinase" evidence="11">
    <location>
        <begin position="294"/>
        <end position="380"/>
    </location>
</feature>
<evidence type="ECO:0000256" key="4">
    <source>
        <dbReference type="ARBA" id="ARBA00022679"/>
    </source>
</evidence>
<dbReference type="Pfam" id="PF02518">
    <property type="entry name" value="HATPase_c"/>
    <property type="match status" value="1"/>
</dbReference>
<evidence type="ECO:0000259" key="11">
    <source>
        <dbReference type="PROSITE" id="PS50109"/>
    </source>
</evidence>
<name>A0ABX1R966_9PSEU</name>
<dbReference type="Gene3D" id="3.30.565.10">
    <property type="entry name" value="Histidine kinase-like ATPase, C-terminal domain"/>
    <property type="match status" value="1"/>
</dbReference>
<dbReference type="InterPro" id="IPR003594">
    <property type="entry name" value="HATPase_dom"/>
</dbReference>
<dbReference type="PANTHER" id="PTHR24421:SF10">
    <property type="entry name" value="NITRATE_NITRITE SENSOR PROTEIN NARQ"/>
    <property type="match status" value="1"/>
</dbReference>
<keyword evidence="10" id="KW-0812">Transmembrane</keyword>
<evidence type="ECO:0000256" key="6">
    <source>
        <dbReference type="ARBA" id="ARBA00022777"/>
    </source>
</evidence>
<keyword evidence="10" id="KW-0472">Membrane</keyword>
<evidence type="ECO:0000313" key="13">
    <source>
        <dbReference type="Proteomes" id="UP001296706"/>
    </source>
</evidence>
<dbReference type="InterPro" id="IPR036890">
    <property type="entry name" value="HATPase_C_sf"/>
</dbReference>
<dbReference type="InterPro" id="IPR005467">
    <property type="entry name" value="His_kinase_dom"/>
</dbReference>
<feature type="transmembrane region" description="Helical" evidence="10">
    <location>
        <begin position="38"/>
        <end position="56"/>
    </location>
</feature>
<evidence type="ECO:0000256" key="7">
    <source>
        <dbReference type="ARBA" id="ARBA00022840"/>
    </source>
</evidence>
<dbReference type="SUPFAM" id="SSF55874">
    <property type="entry name" value="ATPase domain of HSP90 chaperone/DNA topoisomerase II/histidine kinase"/>
    <property type="match status" value="1"/>
</dbReference>
<proteinExistence type="predicted"/>
<organism evidence="12 13">
    <name type="scientific">Pseudonocardia xinjiangensis</name>
    <dbReference type="NCBI Taxonomy" id="75289"/>
    <lineage>
        <taxon>Bacteria</taxon>
        <taxon>Bacillati</taxon>
        <taxon>Actinomycetota</taxon>
        <taxon>Actinomycetes</taxon>
        <taxon>Pseudonocardiales</taxon>
        <taxon>Pseudonocardiaceae</taxon>
        <taxon>Pseudonocardia</taxon>
    </lineage>
</organism>
<dbReference type="Proteomes" id="UP001296706">
    <property type="component" value="Unassembled WGS sequence"/>
</dbReference>
<evidence type="ECO:0000256" key="10">
    <source>
        <dbReference type="SAM" id="Phobius"/>
    </source>
</evidence>
<keyword evidence="5" id="KW-0547">Nucleotide-binding</keyword>
<feature type="transmembrane region" description="Helical" evidence="10">
    <location>
        <begin position="99"/>
        <end position="118"/>
    </location>
</feature>
<keyword evidence="8" id="KW-0902">Two-component regulatory system</keyword>
<keyword evidence="9" id="KW-0175">Coiled coil</keyword>
<keyword evidence="6 12" id="KW-0418">Kinase</keyword>
<evidence type="ECO:0000256" key="1">
    <source>
        <dbReference type="ARBA" id="ARBA00000085"/>
    </source>
</evidence>
<feature type="transmembrane region" description="Helical" evidence="10">
    <location>
        <begin position="68"/>
        <end position="93"/>
    </location>
</feature>
<dbReference type="InterPro" id="IPR011712">
    <property type="entry name" value="Sig_transdc_His_kin_sub3_dim/P"/>
</dbReference>
<evidence type="ECO:0000256" key="9">
    <source>
        <dbReference type="SAM" id="Coils"/>
    </source>
</evidence>
<dbReference type="EMBL" id="JAAXKY010000015">
    <property type="protein sequence ID" value="NMH76922.1"/>
    <property type="molecule type" value="Genomic_DNA"/>
</dbReference>
<dbReference type="InterPro" id="IPR050482">
    <property type="entry name" value="Sensor_HK_TwoCompSys"/>
</dbReference>
<keyword evidence="4" id="KW-0808">Transferase</keyword>
<evidence type="ECO:0000256" key="3">
    <source>
        <dbReference type="ARBA" id="ARBA00022553"/>
    </source>
</evidence>
<keyword evidence="13" id="KW-1185">Reference proteome</keyword>
<dbReference type="Pfam" id="PF07730">
    <property type="entry name" value="HisKA_3"/>
    <property type="match status" value="1"/>
</dbReference>
<evidence type="ECO:0000256" key="5">
    <source>
        <dbReference type="ARBA" id="ARBA00022741"/>
    </source>
</evidence>
<dbReference type="SMART" id="SM00387">
    <property type="entry name" value="HATPase_c"/>
    <property type="match status" value="1"/>
</dbReference>
<feature type="transmembrane region" description="Helical" evidence="10">
    <location>
        <begin position="125"/>
        <end position="145"/>
    </location>
</feature>
<dbReference type="Gene3D" id="1.20.5.1930">
    <property type="match status" value="1"/>
</dbReference>
<sequence length="383" mass="39268">MVRAGRPTRSDALLAIAVSCLVAAAVVTDTGPISRSVLAYAFAAGFGALMLVSRRWPVSALAATAAGLVLYYLLDLPPIGVAVPVAAALYAAADHGRPFAAAGIAAVLLLVSVTARLAEGDDLTYVVGLALGSDAVLMLAVIALGDATRSRRALRAQMARQAAAAAEERRREAAREVDTERIRIARELHDTLGHTMSVITLQAAVAEEALDGGSVADVRGAVTTIGTAARSAMSELRATLGTWLGGPGTREPPPGLDRLRDLADGVIRSGLPVDLHLTGDVSAVPTVVGTTAYRVVQEALTNALRHADANRVTVSVRASATGLALEVADDGHGAPADQPAEHGHGLRGMTERIALLGGSVHVGNLEGGGFHVQAHLPVGRAAR</sequence>
<evidence type="ECO:0000256" key="8">
    <source>
        <dbReference type="ARBA" id="ARBA00023012"/>
    </source>
</evidence>
<reference evidence="12 13" key="1">
    <citation type="submission" date="2020-04" db="EMBL/GenBank/DDBJ databases">
        <authorList>
            <person name="Klaysubun C."/>
            <person name="Duangmal K."/>
            <person name="Lipun K."/>
        </authorList>
    </citation>
    <scope>NUCLEOTIDE SEQUENCE [LARGE SCALE GENOMIC DNA]</scope>
    <source>
        <strain evidence="12 13">JCM 11839</strain>
    </source>
</reference>
<dbReference type="PANTHER" id="PTHR24421">
    <property type="entry name" value="NITRATE/NITRITE SENSOR PROTEIN NARX-RELATED"/>
    <property type="match status" value="1"/>
</dbReference>
<evidence type="ECO:0000313" key="12">
    <source>
        <dbReference type="EMBL" id="NMH76922.1"/>
    </source>
</evidence>
<accession>A0ABX1R966</accession>
<dbReference type="EC" id="2.7.13.3" evidence="2"/>
<dbReference type="PROSITE" id="PS50109">
    <property type="entry name" value="HIS_KIN"/>
    <property type="match status" value="1"/>
</dbReference>
<keyword evidence="3" id="KW-0597">Phosphoprotein</keyword>